<dbReference type="InterPro" id="IPR013786">
    <property type="entry name" value="AcylCoA_DH/ox_N"/>
</dbReference>
<dbReference type="Gene3D" id="1.20.140.10">
    <property type="entry name" value="Butyryl-CoA Dehydrogenase, subunit A, domain 3"/>
    <property type="match status" value="1"/>
</dbReference>
<gene>
    <name evidence="9" type="ORF">METZ01_LOCUS105795</name>
</gene>
<dbReference type="SUPFAM" id="SSF47203">
    <property type="entry name" value="Acyl-CoA dehydrogenase C-terminal domain-like"/>
    <property type="match status" value="1"/>
</dbReference>
<feature type="domain" description="Acyl-CoA dehydrogenase/oxidase N-terminal" evidence="8">
    <location>
        <begin position="7"/>
        <end position="119"/>
    </location>
</feature>
<dbReference type="InterPro" id="IPR006091">
    <property type="entry name" value="Acyl-CoA_Oxase/DH_mid-dom"/>
</dbReference>
<proteinExistence type="inferred from homology"/>
<name>A0A381WKW7_9ZZZZ</name>
<dbReference type="Pfam" id="PF02770">
    <property type="entry name" value="Acyl-CoA_dh_M"/>
    <property type="match status" value="1"/>
</dbReference>
<dbReference type="SUPFAM" id="SSF56645">
    <property type="entry name" value="Acyl-CoA dehydrogenase NM domain-like"/>
    <property type="match status" value="1"/>
</dbReference>
<dbReference type="InterPro" id="IPR009075">
    <property type="entry name" value="AcylCo_DH/oxidase_C"/>
</dbReference>
<keyword evidence="4" id="KW-0274">FAD</keyword>
<dbReference type="GO" id="GO:0005886">
    <property type="term" value="C:plasma membrane"/>
    <property type="evidence" value="ECO:0007669"/>
    <property type="project" value="TreeGrafter"/>
</dbReference>
<dbReference type="GO" id="GO:0016627">
    <property type="term" value="F:oxidoreductase activity, acting on the CH-CH group of donors"/>
    <property type="evidence" value="ECO:0007669"/>
    <property type="project" value="InterPro"/>
</dbReference>
<evidence type="ECO:0000259" key="6">
    <source>
        <dbReference type="Pfam" id="PF00441"/>
    </source>
</evidence>
<comment type="cofactor">
    <cofactor evidence="1">
        <name>FAD</name>
        <dbReference type="ChEBI" id="CHEBI:57692"/>
    </cofactor>
</comment>
<dbReference type="Pfam" id="PF02771">
    <property type="entry name" value="Acyl-CoA_dh_N"/>
    <property type="match status" value="1"/>
</dbReference>
<dbReference type="InterPro" id="IPR052161">
    <property type="entry name" value="Mycobact_Acyl-CoA_DH"/>
</dbReference>
<evidence type="ECO:0000313" key="9">
    <source>
        <dbReference type="EMBL" id="SVA52941.1"/>
    </source>
</evidence>
<evidence type="ECO:0000256" key="3">
    <source>
        <dbReference type="ARBA" id="ARBA00022630"/>
    </source>
</evidence>
<evidence type="ECO:0000259" key="7">
    <source>
        <dbReference type="Pfam" id="PF02770"/>
    </source>
</evidence>
<organism evidence="9">
    <name type="scientific">marine metagenome</name>
    <dbReference type="NCBI Taxonomy" id="408172"/>
    <lineage>
        <taxon>unclassified sequences</taxon>
        <taxon>metagenomes</taxon>
        <taxon>ecological metagenomes</taxon>
    </lineage>
</organism>
<sequence length="396" mass="44075">MDLTFSKEDLDFQAEVRDFLTSEYPLAIKEKQDKRLPLEKEDIISWQKILASKGWFAINWPKEYGGAGLTPTQIYILQNELAGANTPILIPFGVNMCGPVVYTFGTEEQKKKYLPGILNSDTWWCQGYSEPGSGSDLASLQTKAERKGDNYLVNGTKTWTTLAQHADWIFCLVRTETTDIKQEGISFLLIDMKSKGIEVKPIITIDGAHEVNMIYFDDVEVPANNLIGEEGEGWNIAKFLLMHERTGIAGIAALKRELKRLKEISSDLIVGEASLLDDANFRNKIEAAEIELTATEFTELRTLSQISSGGAPGPESSILKIKGTELQQSISELFIEMLGYYAHPFLTEAELGSNESIGPDYAESAMPHYLNFRKVSIYGGSNEIQRNVISKAILGL</sequence>
<accession>A0A381WKW7</accession>
<keyword evidence="3" id="KW-0285">Flavoprotein</keyword>
<evidence type="ECO:0000256" key="1">
    <source>
        <dbReference type="ARBA" id="ARBA00001974"/>
    </source>
</evidence>
<evidence type="ECO:0008006" key="10">
    <source>
        <dbReference type="Google" id="ProtNLM"/>
    </source>
</evidence>
<dbReference type="InterPro" id="IPR037069">
    <property type="entry name" value="AcylCoA_DH/ox_N_sf"/>
</dbReference>
<evidence type="ECO:0000259" key="8">
    <source>
        <dbReference type="Pfam" id="PF02771"/>
    </source>
</evidence>
<dbReference type="GO" id="GO:0050660">
    <property type="term" value="F:flavin adenine dinucleotide binding"/>
    <property type="evidence" value="ECO:0007669"/>
    <property type="project" value="InterPro"/>
</dbReference>
<evidence type="ECO:0000256" key="5">
    <source>
        <dbReference type="ARBA" id="ARBA00023002"/>
    </source>
</evidence>
<dbReference type="PANTHER" id="PTHR43292">
    <property type="entry name" value="ACYL-COA DEHYDROGENASE"/>
    <property type="match status" value="1"/>
</dbReference>
<dbReference type="InterPro" id="IPR009100">
    <property type="entry name" value="AcylCoA_DH/oxidase_NM_dom_sf"/>
</dbReference>
<dbReference type="EMBL" id="UINC01012076">
    <property type="protein sequence ID" value="SVA52941.1"/>
    <property type="molecule type" value="Genomic_DNA"/>
</dbReference>
<feature type="domain" description="Acyl-CoA oxidase/dehydrogenase middle" evidence="7">
    <location>
        <begin position="125"/>
        <end position="219"/>
    </location>
</feature>
<feature type="domain" description="Acyl-CoA dehydrogenase/oxidase C-terminal" evidence="6">
    <location>
        <begin position="231"/>
        <end position="394"/>
    </location>
</feature>
<dbReference type="InterPro" id="IPR046373">
    <property type="entry name" value="Acyl-CoA_Oxase/DH_mid-dom_sf"/>
</dbReference>
<protein>
    <recommendedName>
        <fullName evidence="10">Pimeloyl-CoA dehydrogenase large subunit</fullName>
    </recommendedName>
</protein>
<dbReference type="FunFam" id="2.40.110.10:FF:000011">
    <property type="entry name" value="Acyl-CoA dehydrogenase FadE34"/>
    <property type="match status" value="1"/>
</dbReference>
<dbReference type="Gene3D" id="2.40.110.10">
    <property type="entry name" value="Butyryl-CoA Dehydrogenase, subunit A, domain 2"/>
    <property type="match status" value="1"/>
</dbReference>
<dbReference type="Gene3D" id="1.10.540.10">
    <property type="entry name" value="Acyl-CoA dehydrogenase/oxidase, N-terminal domain"/>
    <property type="match status" value="1"/>
</dbReference>
<evidence type="ECO:0000256" key="4">
    <source>
        <dbReference type="ARBA" id="ARBA00022827"/>
    </source>
</evidence>
<dbReference type="InterPro" id="IPR036250">
    <property type="entry name" value="AcylCo_DH-like_C"/>
</dbReference>
<keyword evidence="5" id="KW-0560">Oxidoreductase</keyword>
<dbReference type="PANTHER" id="PTHR43292:SF3">
    <property type="entry name" value="ACYL-COA DEHYDROGENASE FADE29"/>
    <property type="match status" value="1"/>
</dbReference>
<dbReference type="Pfam" id="PF00441">
    <property type="entry name" value="Acyl-CoA_dh_1"/>
    <property type="match status" value="1"/>
</dbReference>
<evidence type="ECO:0000256" key="2">
    <source>
        <dbReference type="ARBA" id="ARBA00009347"/>
    </source>
</evidence>
<comment type="similarity">
    <text evidence="2">Belongs to the acyl-CoA dehydrogenase family.</text>
</comment>
<reference evidence="9" key="1">
    <citation type="submission" date="2018-05" db="EMBL/GenBank/DDBJ databases">
        <authorList>
            <person name="Lanie J.A."/>
            <person name="Ng W.-L."/>
            <person name="Kazmierczak K.M."/>
            <person name="Andrzejewski T.M."/>
            <person name="Davidsen T.M."/>
            <person name="Wayne K.J."/>
            <person name="Tettelin H."/>
            <person name="Glass J.I."/>
            <person name="Rusch D."/>
            <person name="Podicherti R."/>
            <person name="Tsui H.-C.T."/>
            <person name="Winkler M.E."/>
        </authorList>
    </citation>
    <scope>NUCLEOTIDE SEQUENCE</scope>
</reference>
<dbReference type="AlphaFoldDB" id="A0A381WKW7"/>